<comment type="caution">
    <text evidence="2">The sequence shown here is derived from an EMBL/GenBank/DDBJ whole genome shotgun (WGS) entry which is preliminary data.</text>
</comment>
<dbReference type="AlphaFoldDB" id="A0A3N4YKT8"/>
<dbReference type="SUPFAM" id="SSF46785">
    <property type="entry name" value="Winged helix' DNA-binding domain"/>
    <property type="match status" value="1"/>
</dbReference>
<proteinExistence type="predicted"/>
<dbReference type="InterPro" id="IPR039422">
    <property type="entry name" value="MarR/SlyA-like"/>
</dbReference>
<dbReference type="GO" id="GO:0006950">
    <property type="term" value="P:response to stress"/>
    <property type="evidence" value="ECO:0007669"/>
    <property type="project" value="TreeGrafter"/>
</dbReference>
<evidence type="ECO:0000313" key="2">
    <source>
        <dbReference type="EMBL" id="RPF20697.1"/>
    </source>
</evidence>
<keyword evidence="3" id="KW-1185">Reference proteome</keyword>
<dbReference type="Pfam" id="PF01047">
    <property type="entry name" value="MarR"/>
    <property type="match status" value="1"/>
</dbReference>
<dbReference type="GO" id="GO:0003677">
    <property type="term" value="F:DNA binding"/>
    <property type="evidence" value="ECO:0007669"/>
    <property type="project" value="UniProtKB-KW"/>
</dbReference>
<dbReference type="InterPro" id="IPR000835">
    <property type="entry name" value="HTH_MarR-typ"/>
</dbReference>
<dbReference type="Proteomes" id="UP000280501">
    <property type="component" value="Unassembled WGS sequence"/>
</dbReference>
<sequence length="175" mass="19062">MTPRSNGEHDVHAQAHPSEVSERAAVWHDLVLAMHLLETALEKQAQRDGGVSHGHFKLLVLLAAAEDQTLGLKNLADSLRFSQSRISHALTALEGLGLVTRRPTVGGRRASEATLTDDGRHLVDRVLRGQRRELRDPLFSNLGDLGTVALGDLSARIITTLESDRPDGSRCGRTE</sequence>
<evidence type="ECO:0000313" key="3">
    <source>
        <dbReference type="Proteomes" id="UP000280501"/>
    </source>
</evidence>
<dbReference type="InterPro" id="IPR036388">
    <property type="entry name" value="WH-like_DNA-bd_sf"/>
</dbReference>
<organism evidence="2 3">
    <name type="scientific">Myceligenerans xiligouense</name>
    <dbReference type="NCBI Taxonomy" id="253184"/>
    <lineage>
        <taxon>Bacteria</taxon>
        <taxon>Bacillati</taxon>
        <taxon>Actinomycetota</taxon>
        <taxon>Actinomycetes</taxon>
        <taxon>Micrococcales</taxon>
        <taxon>Promicromonosporaceae</taxon>
        <taxon>Myceligenerans</taxon>
    </lineage>
</organism>
<dbReference type="Gene3D" id="1.10.10.10">
    <property type="entry name" value="Winged helix-like DNA-binding domain superfamily/Winged helix DNA-binding domain"/>
    <property type="match status" value="1"/>
</dbReference>
<protein>
    <submittedName>
        <fullName evidence="2">DNA-binding MarR family transcriptional regulator</fullName>
    </submittedName>
</protein>
<keyword evidence="2" id="KW-0238">DNA-binding</keyword>
<name>A0A3N4YKT8_9MICO</name>
<feature type="domain" description="HTH marR-type" evidence="1">
    <location>
        <begin position="23"/>
        <end position="159"/>
    </location>
</feature>
<evidence type="ECO:0000259" key="1">
    <source>
        <dbReference type="PROSITE" id="PS50995"/>
    </source>
</evidence>
<dbReference type="EMBL" id="RKQZ01000001">
    <property type="protein sequence ID" value="RPF20697.1"/>
    <property type="molecule type" value="Genomic_DNA"/>
</dbReference>
<gene>
    <name evidence="2" type="ORF">EDD34_1296</name>
</gene>
<dbReference type="InterPro" id="IPR036390">
    <property type="entry name" value="WH_DNA-bd_sf"/>
</dbReference>
<accession>A0A3N4YKT8</accession>
<reference evidence="2 3" key="1">
    <citation type="submission" date="2018-11" db="EMBL/GenBank/DDBJ databases">
        <title>Sequencing the genomes of 1000 actinobacteria strains.</title>
        <authorList>
            <person name="Klenk H.-P."/>
        </authorList>
    </citation>
    <scope>NUCLEOTIDE SEQUENCE [LARGE SCALE GENOMIC DNA]</scope>
    <source>
        <strain evidence="2 3">DSM 15700</strain>
    </source>
</reference>
<dbReference type="PROSITE" id="PS50995">
    <property type="entry name" value="HTH_MARR_2"/>
    <property type="match status" value="1"/>
</dbReference>
<dbReference type="GO" id="GO:0003700">
    <property type="term" value="F:DNA-binding transcription factor activity"/>
    <property type="evidence" value="ECO:0007669"/>
    <property type="project" value="InterPro"/>
</dbReference>
<dbReference type="PANTHER" id="PTHR33164">
    <property type="entry name" value="TRANSCRIPTIONAL REGULATOR, MARR FAMILY"/>
    <property type="match status" value="1"/>
</dbReference>
<dbReference type="SMART" id="SM00347">
    <property type="entry name" value="HTH_MARR"/>
    <property type="match status" value="1"/>
</dbReference>
<dbReference type="PANTHER" id="PTHR33164:SF43">
    <property type="entry name" value="HTH-TYPE TRANSCRIPTIONAL REPRESSOR YETL"/>
    <property type="match status" value="1"/>
</dbReference>